<feature type="compositionally biased region" description="Basic and acidic residues" evidence="1">
    <location>
        <begin position="1041"/>
        <end position="1091"/>
    </location>
</feature>
<feature type="compositionally biased region" description="Low complexity" evidence="1">
    <location>
        <begin position="196"/>
        <end position="241"/>
    </location>
</feature>
<feature type="compositionally biased region" description="Polar residues" evidence="1">
    <location>
        <begin position="85"/>
        <end position="94"/>
    </location>
</feature>
<accession>A0AAV4ESN0</accession>
<feature type="compositionally biased region" description="Basic and acidic residues" evidence="1">
    <location>
        <begin position="958"/>
        <end position="986"/>
    </location>
</feature>
<organism evidence="2 3">
    <name type="scientific">Elysia marginata</name>
    <dbReference type="NCBI Taxonomy" id="1093978"/>
    <lineage>
        <taxon>Eukaryota</taxon>
        <taxon>Metazoa</taxon>
        <taxon>Spiralia</taxon>
        <taxon>Lophotrochozoa</taxon>
        <taxon>Mollusca</taxon>
        <taxon>Gastropoda</taxon>
        <taxon>Heterobranchia</taxon>
        <taxon>Euthyneura</taxon>
        <taxon>Panpulmonata</taxon>
        <taxon>Sacoglossa</taxon>
        <taxon>Placobranchoidea</taxon>
        <taxon>Plakobranchidae</taxon>
        <taxon>Elysia</taxon>
    </lineage>
</organism>
<feature type="compositionally biased region" description="Polar residues" evidence="1">
    <location>
        <begin position="733"/>
        <end position="748"/>
    </location>
</feature>
<protein>
    <submittedName>
        <fullName evidence="2">Transport protein Sec16A</fullName>
    </submittedName>
</protein>
<dbReference type="AlphaFoldDB" id="A0AAV4ESN0"/>
<feature type="compositionally biased region" description="Gly residues" evidence="1">
    <location>
        <begin position="616"/>
        <end position="627"/>
    </location>
</feature>
<keyword evidence="3" id="KW-1185">Reference proteome</keyword>
<feature type="compositionally biased region" description="Low complexity" evidence="1">
    <location>
        <begin position="319"/>
        <end position="365"/>
    </location>
</feature>
<feature type="compositionally biased region" description="Low complexity" evidence="1">
    <location>
        <begin position="56"/>
        <end position="84"/>
    </location>
</feature>
<feature type="compositionally biased region" description="Pro residues" evidence="1">
    <location>
        <begin position="749"/>
        <end position="764"/>
    </location>
</feature>
<feature type="compositionally biased region" description="Polar residues" evidence="1">
    <location>
        <begin position="25"/>
        <end position="36"/>
    </location>
</feature>
<feature type="compositionally biased region" description="Polar residues" evidence="1">
    <location>
        <begin position="167"/>
        <end position="184"/>
    </location>
</feature>
<feature type="compositionally biased region" description="Basic and acidic residues" evidence="1">
    <location>
        <begin position="1102"/>
        <end position="1120"/>
    </location>
</feature>
<gene>
    <name evidence="2" type="ORF">ElyMa_000162300</name>
</gene>
<comment type="caution">
    <text evidence="2">The sequence shown here is derived from an EMBL/GenBank/DDBJ whole genome shotgun (WGS) entry which is preliminary data.</text>
</comment>
<dbReference type="Proteomes" id="UP000762676">
    <property type="component" value="Unassembled WGS sequence"/>
</dbReference>
<feature type="region of interest" description="Disordered" evidence="1">
    <location>
        <begin position="1"/>
        <end position="39"/>
    </location>
</feature>
<name>A0AAV4ESN0_9GAST</name>
<feature type="compositionally biased region" description="Polar residues" evidence="1">
    <location>
        <begin position="890"/>
        <end position="902"/>
    </location>
</feature>
<feature type="compositionally biased region" description="Polar residues" evidence="1">
    <location>
        <begin position="524"/>
        <end position="537"/>
    </location>
</feature>
<feature type="compositionally biased region" description="Low complexity" evidence="1">
    <location>
        <begin position="274"/>
        <end position="288"/>
    </location>
</feature>
<feature type="compositionally biased region" description="Low complexity" evidence="1">
    <location>
        <begin position="637"/>
        <end position="650"/>
    </location>
</feature>
<feature type="compositionally biased region" description="Polar residues" evidence="1">
    <location>
        <begin position="101"/>
        <end position="130"/>
    </location>
</feature>
<evidence type="ECO:0000256" key="1">
    <source>
        <dbReference type="SAM" id="MobiDB-lite"/>
    </source>
</evidence>
<proteinExistence type="predicted"/>
<feature type="compositionally biased region" description="Polar residues" evidence="1">
    <location>
        <begin position="1"/>
        <end position="12"/>
    </location>
</feature>
<feature type="region of interest" description="Disordered" evidence="1">
    <location>
        <begin position="514"/>
        <end position="902"/>
    </location>
</feature>
<reference evidence="2 3" key="1">
    <citation type="journal article" date="2021" name="Elife">
        <title>Chloroplast acquisition without the gene transfer in kleptoplastic sea slugs, Plakobranchus ocellatus.</title>
        <authorList>
            <person name="Maeda T."/>
            <person name="Takahashi S."/>
            <person name="Yoshida T."/>
            <person name="Shimamura S."/>
            <person name="Takaki Y."/>
            <person name="Nagai Y."/>
            <person name="Toyoda A."/>
            <person name="Suzuki Y."/>
            <person name="Arimoto A."/>
            <person name="Ishii H."/>
            <person name="Satoh N."/>
            <person name="Nishiyama T."/>
            <person name="Hasebe M."/>
            <person name="Maruyama T."/>
            <person name="Minagawa J."/>
            <person name="Obokata J."/>
            <person name="Shigenobu S."/>
        </authorList>
    </citation>
    <scope>NUCLEOTIDE SEQUENCE [LARGE SCALE GENOMIC DNA]</scope>
</reference>
<feature type="compositionally biased region" description="Basic and acidic residues" evidence="1">
    <location>
        <begin position="999"/>
        <end position="1033"/>
    </location>
</feature>
<evidence type="ECO:0000313" key="2">
    <source>
        <dbReference type="EMBL" id="GFR63655.1"/>
    </source>
</evidence>
<feature type="region of interest" description="Disordered" evidence="1">
    <location>
        <begin position="56"/>
        <end position="465"/>
    </location>
</feature>
<feature type="compositionally biased region" description="Low complexity" evidence="1">
    <location>
        <begin position="672"/>
        <end position="684"/>
    </location>
</feature>
<sequence length="1139" mass="124446">MSGAWNNSSFQQAPPPGQVKLFDPTQFQTPLSTPSSGAIAGQVAFSQPAQSAYNSWNSWGSWDWNPDSAGSGQGVAASSARGVGDQQQLYSGHDSQGHIPQYSQAWNQSWDGAGTHQQTDWGSTGQQQQLDWGGADQQLQQSDRGMSGHQTSDQQYPAYDQPAAMNGPSSTQQHRNFQGYQQTPGEAVDQSHFMSPQFYNDQFYNQQQPQQHFPYQQQQQEQSYPPLEQGQSSQSQQQEGENVPGFYQQEQNVPPRSQLEQSFLPQEHPQMNLPSSQQQHEQSFPPQQHMQPYSEEPVLSSAPQPHEEASLPQQNSLDQAQQHQQFQQGAQVDQGQQLQQQQSPQQEYYDQPYDASSWTPASSSSGLWGNSDLQAAEVVAQTNSSQDDTADSGLVEEQSAAPFQQAPVLVEDTGEAPPQQRDPVLDAFDENDNDGTVSGFFGRDDDGDIPTESPRLGRWGDSVNQLPVQQPSFHRTHSDISNASLMTLNFPQSEGDEEDGDPLHHVQELVQRMEATQLAREAEGSQSTAEVSHSQLPGESGDSGMTIGLPEDFNSRNLSGSGSGDQVEPQGQIRGDYSGFGGGASDFNTSNQLEHANLPLDTNLRPASPDGEDQPGSGGSGASGGSSGLADWEIVPSQISSGRSHSGNSSLDNGVSGTGGGFFTDRPDGGMASSNNSAAVPSVSDFTIRGSGDSSQSVIPPVPNTSLPLDVGKHPTPPNQSMVGQGDGHSDNHNVASQHQSGDTQPMTSDPPLPPMLSVPPISLPPQTSDTSGNPFRRGGNKSPRHASLAQPTSLVSAMPPPPVPAPSTSQQQQKSIAGDNKEQGLTALPTRPKAPLVSSEDGIPARRRETDQLAKQQDRGAGKKSGHDSASSQDRPRHHSAFHPVNRPRLTTMSPATTLWDQEEAPSTNILLAPAMPLIIPALNPYSTSAAATATSENDSRSSTANRHGGTVPVDTPRSREKVGNESKGDSRRGGSDRREEDPNRSFDSLDEINSESRGLKDRSYREQRERDERYRPETDRDRPSSRVDRPQSRSGGQYHYDRDRPSSRAEGYGRDDPYRRNRAYYRDYGDISYDERYDRPRSRQDELRGSRPTSRTGQQEMDRPRSRANYDRDREYYGRGDRHRGQLVVIYFLFAVQ</sequence>
<feature type="compositionally biased region" description="Basic and acidic residues" evidence="1">
    <location>
        <begin position="844"/>
        <end position="868"/>
    </location>
</feature>
<dbReference type="EMBL" id="BMAT01000300">
    <property type="protein sequence ID" value="GFR63655.1"/>
    <property type="molecule type" value="Genomic_DNA"/>
</dbReference>
<feature type="region of interest" description="Disordered" evidence="1">
    <location>
        <begin position="929"/>
        <end position="1120"/>
    </location>
</feature>
<feature type="compositionally biased region" description="Polar residues" evidence="1">
    <location>
        <begin position="137"/>
        <end position="155"/>
    </location>
</feature>
<feature type="compositionally biased region" description="Polar residues" evidence="1">
    <location>
        <begin position="248"/>
        <end position="264"/>
    </location>
</feature>
<evidence type="ECO:0000313" key="3">
    <source>
        <dbReference type="Proteomes" id="UP000762676"/>
    </source>
</evidence>